<dbReference type="EC" id="3.4.25.1" evidence="6"/>
<gene>
    <name evidence="28" type="ORF">NC653_024707</name>
</gene>
<dbReference type="InterPro" id="IPR001611">
    <property type="entry name" value="Leu-rich_rpt"/>
</dbReference>
<dbReference type="GO" id="GO:0004298">
    <property type="term" value="F:threonine-type endopeptidase activity"/>
    <property type="evidence" value="ECO:0007669"/>
    <property type="project" value="UniProtKB-KW"/>
</dbReference>
<dbReference type="InterPro" id="IPR046959">
    <property type="entry name" value="PRK1-6/SRF4-like"/>
</dbReference>
<dbReference type="GO" id="GO:0005524">
    <property type="term" value="F:ATP binding"/>
    <property type="evidence" value="ECO:0007669"/>
    <property type="project" value="UniProtKB-KW"/>
</dbReference>
<dbReference type="Pfam" id="PF00560">
    <property type="entry name" value="LRR_1"/>
    <property type="match status" value="5"/>
</dbReference>
<dbReference type="GO" id="GO:0051603">
    <property type="term" value="P:proteolysis involved in protein catabolic process"/>
    <property type="evidence" value="ECO:0007669"/>
    <property type="project" value="InterPro"/>
</dbReference>
<keyword evidence="23" id="KW-0325">Glycoprotein</keyword>
<dbReference type="InterPro" id="IPR000719">
    <property type="entry name" value="Prot_kinase_dom"/>
</dbReference>
<dbReference type="InterPro" id="IPR001353">
    <property type="entry name" value="Proteasome_sua/b"/>
</dbReference>
<dbReference type="InterPro" id="IPR011009">
    <property type="entry name" value="Kinase-like_dom_sf"/>
</dbReference>
<keyword evidence="16" id="KW-0378">Hydrolase</keyword>
<keyword evidence="14" id="KW-0677">Repeat</keyword>
<reference evidence="28" key="1">
    <citation type="journal article" date="2023" name="Mol. Ecol. Resour.">
        <title>Chromosome-level genome assembly of a triploid poplar Populus alba 'Berolinensis'.</title>
        <authorList>
            <person name="Chen S."/>
            <person name="Yu Y."/>
            <person name="Wang X."/>
            <person name="Wang S."/>
            <person name="Zhang T."/>
            <person name="Zhou Y."/>
            <person name="He R."/>
            <person name="Meng N."/>
            <person name="Wang Y."/>
            <person name="Liu W."/>
            <person name="Liu Z."/>
            <person name="Liu J."/>
            <person name="Guo Q."/>
            <person name="Huang H."/>
            <person name="Sederoff R.R."/>
            <person name="Wang G."/>
            <person name="Qu G."/>
            <person name="Chen S."/>
        </authorList>
    </citation>
    <scope>NUCLEOTIDE SEQUENCE</scope>
    <source>
        <strain evidence="28">SC-2020</strain>
    </source>
</reference>
<keyword evidence="8" id="KW-0597">Phosphoprotein</keyword>
<evidence type="ECO:0000256" key="18">
    <source>
        <dbReference type="ARBA" id="ARBA00022942"/>
    </source>
</evidence>
<keyword evidence="22" id="KW-0675">Receptor</keyword>
<evidence type="ECO:0000256" key="8">
    <source>
        <dbReference type="ARBA" id="ARBA00022553"/>
    </source>
</evidence>
<evidence type="ECO:0000256" key="7">
    <source>
        <dbReference type="ARBA" id="ARBA00022490"/>
    </source>
</evidence>
<dbReference type="PANTHER" id="PTHR48007:SF36">
    <property type="entry name" value="RECEPTOR PROTEIN KINASE-LIKE PROTEIN ZAR1"/>
    <property type="match status" value="1"/>
</dbReference>
<evidence type="ECO:0000256" key="2">
    <source>
        <dbReference type="ARBA" id="ARBA00002000"/>
    </source>
</evidence>
<evidence type="ECO:0000256" key="3">
    <source>
        <dbReference type="ARBA" id="ARBA00004123"/>
    </source>
</evidence>
<evidence type="ECO:0000256" key="14">
    <source>
        <dbReference type="ARBA" id="ARBA00022737"/>
    </source>
</evidence>
<evidence type="ECO:0000256" key="25">
    <source>
        <dbReference type="PIRSR" id="PIRSR600243-1"/>
    </source>
</evidence>
<keyword evidence="10" id="KW-0645">Protease</keyword>
<name>A0AAD6M9F2_9ROSI</name>
<dbReference type="SUPFAM" id="SSF52058">
    <property type="entry name" value="L domain-like"/>
    <property type="match status" value="1"/>
</dbReference>
<keyword evidence="12" id="KW-0888">Threonine protease</keyword>
<dbReference type="InterPro" id="IPR001245">
    <property type="entry name" value="Ser-Thr/Tyr_kinase_cat_dom"/>
</dbReference>
<dbReference type="Gene3D" id="3.60.20.10">
    <property type="entry name" value="Glutamine Phosphoribosylpyrophosphate, subunit 1, domain 1"/>
    <property type="match status" value="1"/>
</dbReference>
<keyword evidence="19 26" id="KW-1133">Transmembrane helix</keyword>
<evidence type="ECO:0000256" key="23">
    <source>
        <dbReference type="ARBA" id="ARBA00023180"/>
    </source>
</evidence>
<evidence type="ECO:0000256" key="17">
    <source>
        <dbReference type="ARBA" id="ARBA00022840"/>
    </source>
</evidence>
<dbReference type="Gene3D" id="3.30.200.20">
    <property type="entry name" value="Phosphorylase Kinase, domain 1"/>
    <property type="match status" value="1"/>
</dbReference>
<comment type="subcellular location">
    <subcellularLocation>
        <location evidence="4">Membrane</location>
        <topology evidence="4">Single-pass type I membrane protein</topology>
    </subcellularLocation>
    <subcellularLocation>
        <location evidence="3">Nucleus</location>
    </subcellularLocation>
</comment>
<comment type="caution">
    <text evidence="28">The sequence shown here is derived from an EMBL/GenBank/DDBJ whole genome shotgun (WGS) entry which is preliminary data.</text>
</comment>
<dbReference type="InterPro" id="IPR000243">
    <property type="entry name" value="Pept_T1A_subB"/>
</dbReference>
<protein>
    <recommendedName>
        <fullName evidence="6">proteasome endopeptidase complex</fullName>
        <ecNumber evidence="6">3.4.25.1</ecNumber>
    </recommendedName>
</protein>
<evidence type="ECO:0000256" key="4">
    <source>
        <dbReference type="ARBA" id="ARBA00004479"/>
    </source>
</evidence>
<comment type="catalytic activity">
    <reaction evidence="1">
        <text>Cleavage of peptide bonds with very broad specificity.</text>
        <dbReference type="EC" id="3.4.25.1"/>
    </reaction>
</comment>
<evidence type="ECO:0000256" key="16">
    <source>
        <dbReference type="ARBA" id="ARBA00022801"/>
    </source>
</evidence>
<keyword evidence="17" id="KW-0067">ATP-binding</keyword>
<keyword evidence="29" id="KW-1185">Reference proteome</keyword>
<evidence type="ECO:0000313" key="29">
    <source>
        <dbReference type="Proteomes" id="UP001164929"/>
    </source>
</evidence>
<evidence type="ECO:0000256" key="6">
    <source>
        <dbReference type="ARBA" id="ARBA00012039"/>
    </source>
</evidence>
<dbReference type="GO" id="GO:0005634">
    <property type="term" value="C:nucleus"/>
    <property type="evidence" value="ECO:0007669"/>
    <property type="project" value="UniProtKB-SubCell"/>
</dbReference>
<dbReference type="InterPro" id="IPR029055">
    <property type="entry name" value="Ntn_hydrolases_N"/>
</dbReference>
<dbReference type="AlphaFoldDB" id="A0AAD6M9F2"/>
<comment type="function">
    <text evidence="2">The proteasome is a multicatalytic proteinase complex which is characterized by its ability to cleave peptides with Arg, Phe, Tyr, Leu, and Glu adjacent to the leaving group at neutral or slightly basic pH. The proteasome has an ATP-dependent proteolytic activity.</text>
</comment>
<evidence type="ECO:0000256" key="9">
    <source>
        <dbReference type="ARBA" id="ARBA00022614"/>
    </source>
</evidence>
<keyword evidence="15" id="KW-0547">Nucleotide-binding</keyword>
<evidence type="ECO:0000256" key="11">
    <source>
        <dbReference type="ARBA" id="ARBA00022692"/>
    </source>
</evidence>
<dbReference type="InterPro" id="IPR016050">
    <property type="entry name" value="Proteasome_bsu_CS"/>
</dbReference>
<evidence type="ECO:0000256" key="22">
    <source>
        <dbReference type="ARBA" id="ARBA00023170"/>
    </source>
</evidence>
<evidence type="ECO:0000256" key="10">
    <source>
        <dbReference type="ARBA" id="ARBA00022670"/>
    </source>
</evidence>
<dbReference type="PANTHER" id="PTHR48007">
    <property type="entry name" value="LEUCINE-RICH REPEAT RECEPTOR-LIKE PROTEIN KINASE PXC1"/>
    <property type="match status" value="1"/>
</dbReference>
<evidence type="ECO:0000256" key="26">
    <source>
        <dbReference type="SAM" id="Phobius"/>
    </source>
</evidence>
<feature type="active site" description="Nucleophile" evidence="25">
    <location>
        <position position="59"/>
    </location>
</feature>
<dbReference type="InterPro" id="IPR013210">
    <property type="entry name" value="LRR_N_plant-typ"/>
</dbReference>
<keyword evidence="21" id="KW-0865">Zymogen</keyword>
<dbReference type="PROSITE" id="PS50011">
    <property type="entry name" value="PROTEIN_KINASE_DOM"/>
    <property type="match status" value="1"/>
</dbReference>
<sequence>MKFDTSGLESTASVFGTAGRELVDGFSAAAAPAFELPTTKDFDGFQKEAVQMVKPAKGTTTLAFIFKEGVIVAADSRASMGGYISSQSVKKIIEINPYMLGTMAGGAADCQFWHRNLGIKCRLHELANKRRISVTGASKLLANILFSYRGMGLSVGTMIAGWDETGPGLYYVDSEGGRLKGTRFSVGSGSPYAYGVLDSGYRFDMSIEEAAELGRRAIYHATFRDGASGGVASVYYVGANGWTKLSGDDVSELHYKYYPVVSAEASEPDQMVGNCRHALFTSSYYRKDKGPVGVKINIRHVIAAMGADVSVKKYRHRDLLLDMIQCRLSLRKKTPKFLQIPKLHLNRQQAKPSHSLTADGLSLLSLKSAVDQASAGSAFSDWNEDDQNPCRWTGISCMNIAGLPDPRVVGIAISGKSLRGYIPSELGTLVYLRRLNLHNNNFYGSIPDQLLNATSLHSLFLYGNNLSGSLPPFICNLPRLQNLDLSNNSLSGSLPQNLNSCKQLQRLILAKNKFSGPIPAGIWPELDNLMQLDLSANDFNGSIPNDMGELKSLSNTLNLSFNHLSGRIPKSLGNLPVTVSFDLRNNNFSGEIPQTGSFANQGPTAFLSNPLLCGFPLQKSCKDSAHSSSETQNSAPVSDNSPRKGLSPGLIIVISVADAAGVAFLGLVIVYIYWKKKDDSNGCSCAGKSKFGGNEKSHSCSLCYCGNGLRNDDSELEDLEKVEIGKPEGELVAIDKGFTFELDELLRASAYVLGKSGLGIVYKVVLGNGIPVAVRRLGEGGEQRYKEFVTEAQAIGKVKHPNVVKLRAYYWAPDEKLLISDFISNGNLASALRGRSLIIGHALPEVVDGGAMMVGDLVQFDPTDSSLGEHSPRFHKC</sequence>
<evidence type="ECO:0000256" key="1">
    <source>
        <dbReference type="ARBA" id="ARBA00001198"/>
    </source>
</evidence>
<keyword evidence="7" id="KW-0963">Cytoplasm</keyword>
<accession>A0AAD6M9F2</accession>
<dbReference type="GO" id="GO:0004672">
    <property type="term" value="F:protein kinase activity"/>
    <property type="evidence" value="ECO:0007669"/>
    <property type="project" value="InterPro"/>
</dbReference>
<dbReference type="Pfam" id="PF00227">
    <property type="entry name" value="Proteasome"/>
    <property type="match status" value="1"/>
</dbReference>
<dbReference type="GO" id="GO:0005839">
    <property type="term" value="C:proteasome core complex"/>
    <property type="evidence" value="ECO:0007669"/>
    <property type="project" value="InterPro"/>
</dbReference>
<dbReference type="PRINTS" id="PR00141">
    <property type="entry name" value="PROTEASOME"/>
</dbReference>
<evidence type="ECO:0000256" key="19">
    <source>
        <dbReference type="ARBA" id="ARBA00022989"/>
    </source>
</evidence>
<evidence type="ECO:0000256" key="15">
    <source>
        <dbReference type="ARBA" id="ARBA00022741"/>
    </source>
</evidence>
<keyword evidence="24" id="KW-0539">Nucleus</keyword>
<dbReference type="Pfam" id="PF07714">
    <property type="entry name" value="PK_Tyr_Ser-Thr"/>
    <property type="match status" value="1"/>
</dbReference>
<dbReference type="Gene3D" id="3.80.10.10">
    <property type="entry name" value="Ribonuclease Inhibitor"/>
    <property type="match status" value="2"/>
</dbReference>
<dbReference type="InterPro" id="IPR032675">
    <property type="entry name" value="LRR_dom_sf"/>
</dbReference>
<evidence type="ECO:0000256" key="13">
    <source>
        <dbReference type="ARBA" id="ARBA00022729"/>
    </source>
</evidence>
<evidence type="ECO:0000256" key="20">
    <source>
        <dbReference type="ARBA" id="ARBA00023136"/>
    </source>
</evidence>
<dbReference type="FunFam" id="3.30.200.20:FF:000467">
    <property type="entry name" value="Leucine-rich repeat receptor-like protein kinase"/>
    <property type="match status" value="1"/>
</dbReference>
<evidence type="ECO:0000256" key="21">
    <source>
        <dbReference type="ARBA" id="ARBA00023145"/>
    </source>
</evidence>
<dbReference type="FunFam" id="3.80.10.10:FF:000101">
    <property type="entry name" value="LRR receptor-like serine/threonine-protein kinase ERECTA"/>
    <property type="match status" value="1"/>
</dbReference>
<comment type="subunit">
    <text evidence="5">Component of the 20S core complex of the 26S proteasome. The 26S proteasome is composed of a core protease (CP), known as the 20S proteasome, capped at one or both ends by the 19S regulatory particle (RP/PA700). The 20S proteasome core is composed of 28 subunits that are arranged in four stacked rings, resulting in a barrel-shaped structure. The two end rings are each formed by seven alpha subunits, and the two central rings are each formed by seven beta subunits. The catalytic chamber with the active sites is on the inside of the barrel.</text>
</comment>
<organism evidence="28 29">
    <name type="scientific">Populus alba x Populus x berolinensis</name>
    <dbReference type="NCBI Taxonomy" id="444605"/>
    <lineage>
        <taxon>Eukaryota</taxon>
        <taxon>Viridiplantae</taxon>
        <taxon>Streptophyta</taxon>
        <taxon>Embryophyta</taxon>
        <taxon>Tracheophyta</taxon>
        <taxon>Spermatophyta</taxon>
        <taxon>Magnoliopsida</taxon>
        <taxon>eudicotyledons</taxon>
        <taxon>Gunneridae</taxon>
        <taxon>Pentapetalae</taxon>
        <taxon>rosids</taxon>
        <taxon>fabids</taxon>
        <taxon>Malpighiales</taxon>
        <taxon>Salicaceae</taxon>
        <taxon>Saliceae</taxon>
        <taxon>Populus</taxon>
    </lineage>
</organism>
<feature type="domain" description="Protein kinase" evidence="27">
    <location>
        <begin position="747"/>
        <end position="877"/>
    </location>
</feature>
<evidence type="ECO:0000313" key="28">
    <source>
        <dbReference type="EMBL" id="KAJ6981393.1"/>
    </source>
</evidence>
<dbReference type="SUPFAM" id="SSF56235">
    <property type="entry name" value="N-terminal nucleophile aminohydrolases (Ntn hydrolases)"/>
    <property type="match status" value="1"/>
</dbReference>
<dbReference type="SUPFAM" id="SSF56112">
    <property type="entry name" value="Protein kinase-like (PK-like)"/>
    <property type="match status" value="1"/>
</dbReference>
<keyword evidence="9" id="KW-0433">Leucine-rich repeat</keyword>
<keyword evidence="18" id="KW-0647">Proteasome</keyword>
<dbReference type="Pfam" id="PF08263">
    <property type="entry name" value="LRRNT_2"/>
    <property type="match status" value="1"/>
</dbReference>
<keyword evidence="13" id="KW-0732">Signal</keyword>
<dbReference type="GO" id="GO:0016020">
    <property type="term" value="C:membrane"/>
    <property type="evidence" value="ECO:0007669"/>
    <property type="project" value="UniProtKB-SubCell"/>
</dbReference>
<dbReference type="InterPro" id="IPR023333">
    <property type="entry name" value="Proteasome_suB-type"/>
</dbReference>
<evidence type="ECO:0000256" key="5">
    <source>
        <dbReference type="ARBA" id="ARBA00011517"/>
    </source>
</evidence>
<dbReference type="EMBL" id="JAQIZT010000010">
    <property type="protein sequence ID" value="KAJ6981393.1"/>
    <property type="molecule type" value="Genomic_DNA"/>
</dbReference>
<keyword evidence="20 26" id="KW-0472">Membrane</keyword>
<feature type="transmembrane region" description="Helical" evidence="26">
    <location>
        <begin position="650"/>
        <end position="674"/>
    </location>
</feature>
<dbReference type="Proteomes" id="UP001164929">
    <property type="component" value="Chromosome 10"/>
</dbReference>
<keyword evidence="11 26" id="KW-0812">Transmembrane</keyword>
<proteinExistence type="predicted"/>
<dbReference type="FunFam" id="3.60.20.10:FF:000034">
    <property type="entry name" value="Proteasome subunit beta"/>
    <property type="match status" value="1"/>
</dbReference>
<dbReference type="CDD" id="cd03761">
    <property type="entry name" value="proteasome_beta_type_5"/>
    <property type="match status" value="1"/>
</dbReference>
<dbReference type="PROSITE" id="PS00854">
    <property type="entry name" value="PROTEASOME_BETA_1"/>
    <property type="match status" value="1"/>
</dbReference>
<evidence type="ECO:0000256" key="24">
    <source>
        <dbReference type="ARBA" id="ARBA00023242"/>
    </source>
</evidence>
<dbReference type="FunFam" id="3.80.10.10:FF:000722">
    <property type="entry name" value="Leucine-rich repeat receptor-like protein kinase"/>
    <property type="match status" value="1"/>
</dbReference>
<dbReference type="PROSITE" id="PS51476">
    <property type="entry name" value="PROTEASOME_BETA_2"/>
    <property type="match status" value="1"/>
</dbReference>
<evidence type="ECO:0000259" key="27">
    <source>
        <dbReference type="PROSITE" id="PS50011"/>
    </source>
</evidence>
<evidence type="ECO:0000256" key="12">
    <source>
        <dbReference type="ARBA" id="ARBA00022698"/>
    </source>
</evidence>